<gene>
    <name evidence="1" type="ORF">FC70_GL001113</name>
</gene>
<dbReference type="EMBL" id="AZFE01000031">
    <property type="protein sequence ID" value="KRL55514.1"/>
    <property type="molecule type" value="Genomic_DNA"/>
</dbReference>
<dbReference type="InterPro" id="IPR038600">
    <property type="entry name" value="Csn2_sf"/>
</dbReference>
<proteinExistence type="predicted"/>
<dbReference type="NCBIfam" id="TIGR01866">
    <property type="entry name" value="cas_Csn2"/>
    <property type="match status" value="1"/>
</dbReference>
<reference evidence="1 2" key="1">
    <citation type="journal article" date="2015" name="Genome Announc.">
        <title>Expanding the biotechnology potential of lactobacilli through comparative genomics of 213 strains and associated genera.</title>
        <authorList>
            <person name="Sun Z."/>
            <person name="Harris H.M."/>
            <person name="McCann A."/>
            <person name="Guo C."/>
            <person name="Argimon S."/>
            <person name="Zhang W."/>
            <person name="Yang X."/>
            <person name="Jeffery I.B."/>
            <person name="Cooney J.C."/>
            <person name="Kagawa T.F."/>
            <person name="Liu W."/>
            <person name="Song Y."/>
            <person name="Salvetti E."/>
            <person name="Wrobel A."/>
            <person name="Rasinkangas P."/>
            <person name="Parkhill J."/>
            <person name="Rea M.C."/>
            <person name="O'Sullivan O."/>
            <person name="Ritari J."/>
            <person name="Douillard F.P."/>
            <person name="Paul Ross R."/>
            <person name="Yang R."/>
            <person name="Briner A.E."/>
            <person name="Felis G.E."/>
            <person name="de Vos W.M."/>
            <person name="Barrangou R."/>
            <person name="Klaenhammer T.R."/>
            <person name="Caufield P.W."/>
            <person name="Cui Y."/>
            <person name="Zhang H."/>
            <person name="O'Toole P.W."/>
        </authorList>
    </citation>
    <scope>NUCLEOTIDE SEQUENCE [LARGE SCALE GENOMIC DNA]</scope>
    <source>
        <strain evidence="1 2">DSM 15707</strain>
    </source>
</reference>
<sequence>MKLTYSPFKPFEITKGKITVIETGNYDVYRKMIMNFKDLEDDINFSDDDYKLMETIKALNWIGDQMFADNLNKQFQAKIYKRVFEIMPDSSQQALIELARKIKNTVTDVTYMIDLPLEVNPEIDLLKIIKFAEIEYNSIMTAGPYDIIEVILKTLSELNETKIIGMMNVSDYLRESDFKDLIQLVRTLDLKVLLIKFSEIQRSEKYDECRYYYIDNDFVDYRF</sequence>
<dbReference type="RefSeq" id="WP_057890052.1">
    <property type="nucleotide sequence ID" value="NZ_AZFE01000031.1"/>
</dbReference>
<accession>A0A0R1RLG4</accession>
<dbReference type="AlphaFoldDB" id="A0A0R1RLG4"/>
<comment type="caution">
    <text evidence="1">The sequence shown here is derived from an EMBL/GenBank/DDBJ whole genome shotgun (WGS) entry which is preliminary data.</text>
</comment>
<protein>
    <submittedName>
        <fullName evidence="1">CRISPR-associated Csn2 family protein</fullName>
    </submittedName>
</protein>
<keyword evidence="2" id="KW-1185">Reference proteome</keyword>
<name>A0A0R1RLG4_9LACO</name>
<dbReference type="OrthoDB" id="2246929at2"/>
<dbReference type="InterPro" id="IPR010146">
    <property type="entry name" value="CRISPR-assoc_prot_Csn2-typ"/>
</dbReference>
<dbReference type="KEGG" id="lol:LACOL_0191"/>
<evidence type="ECO:0000313" key="2">
    <source>
        <dbReference type="Proteomes" id="UP000051697"/>
    </source>
</evidence>
<dbReference type="PATRIC" id="fig|1423778.4.peg.1147"/>
<dbReference type="Gene3D" id="3.40.50.11940">
    <property type="match status" value="1"/>
</dbReference>
<organism evidence="1 2">
    <name type="scientific">Paucilactobacillus oligofermentans DSM 15707 = LMG 22743</name>
    <dbReference type="NCBI Taxonomy" id="1423778"/>
    <lineage>
        <taxon>Bacteria</taxon>
        <taxon>Bacillati</taxon>
        <taxon>Bacillota</taxon>
        <taxon>Bacilli</taxon>
        <taxon>Lactobacillales</taxon>
        <taxon>Lactobacillaceae</taxon>
        <taxon>Paucilactobacillus</taxon>
    </lineage>
</organism>
<dbReference type="CDD" id="cd12218">
    <property type="entry name" value="Csn2"/>
    <property type="match status" value="1"/>
</dbReference>
<evidence type="ECO:0000313" key="1">
    <source>
        <dbReference type="EMBL" id="KRL55514.1"/>
    </source>
</evidence>
<dbReference type="Proteomes" id="UP000051697">
    <property type="component" value="Unassembled WGS sequence"/>
</dbReference>
<dbReference type="Pfam" id="PF09711">
    <property type="entry name" value="Cas_Csn2"/>
    <property type="match status" value="1"/>
</dbReference>
<dbReference type="STRING" id="1423778.FC70_GL001113"/>